<organism evidence="10 11">
    <name type="scientific">Malassezia globosa (strain ATCC MYA-4612 / CBS 7966)</name>
    <name type="common">Dandruff-associated fungus</name>
    <dbReference type="NCBI Taxonomy" id="425265"/>
    <lineage>
        <taxon>Eukaryota</taxon>
        <taxon>Fungi</taxon>
        <taxon>Dikarya</taxon>
        <taxon>Basidiomycota</taxon>
        <taxon>Ustilaginomycotina</taxon>
        <taxon>Malasseziomycetes</taxon>
        <taxon>Malasseziales</taxon>
        <taxon>Malasseziaceae</taxon>
        <taxon>Malassezia</taxon>
    </lineage>
</organism>
<keyword evidence="4" id="KW-0186">Copper</keyword>
<keyword evidence="7" id="KW-0539">Nucleus</keyword>
<dbReference type="AlphaFoldDB" id="A8PX00"/>
<evidence type="ECO:0000313" key="11">
    <source>
        <dbReference type="Proteomes" id="UP000008837"/>
    </source>
</evidence>
<dbReference type="GeneID" id="5856313"/>
<evidence type="ECO:0000256" key="2">
    <source>
        <dbReference type="ARBA" id="ARBA00022723"/>
    </source>
</evidence>
<feature type="region of interest" description="Disordered" evidence="8">
    <location>
        <begin position="121"/>
        <end position="154"/>
    </location>
</feature>
<dbReference type="OrthoDB" id="5600085at2759"/>
<keyword evidence="3" id="KW-0862">Zinc</keyword>
<proteinExistence type="predicted"/>
<keyword evidence="6" id="KW-0804">Transcription</keyword>
<comment type="subcellular location">
    <subcellularLocation>
        <location evidence="1">Nucleus</location>
    </subcellularLocation>
</comment>
<evidence type="ECO:0000256" key="4">
    <source>
        <dbReference type="ARBA" id="ARBA00023008"/>
    </source>
</evidence>
<dbReference type="KEGG" id="mgl:MGL_1276"/>
<dbReference type="STRING" id="425265.A8PX00"/>
<feature type="compositionally biased region" description="Polar residues" evidence="8">
    <location>
        <begin position="142"/>
        <end position="153"/>
    </location>
</feature>
<sequence length="316" mass="34873">MNQQKCATEGILRMPRLGTAFHGLNAQYEKTDFRSPCTGTTSCTNMTASTSRSPQHRPDSEKPLKLACATCIQGHRASTCKHQDGSKGPLLVVKRRGRPLSQCQECRERRLRTGRHTRCDCKNKTKRCSDASTEPPAKRQATHTSPSRVTETPSFGRGPLSFEFLLNPCNCENGKVCICCKYPFACPQTTSSRSESIQLPPIAPKASNGEHERHKSLLEVTPSHCCIPLSTKTPVDYDRSMKLLARAADMSRSYKPECQCIGLCRCIGCAAHPLNVNSSADLNESSCMSCVSCDLSLERPSGIDHVDRWARIRPSL</sequence>
<dbReference type="Proteomes" id="UP000008837">
    <property type="component" value="Unassembled WGS sequence"/>
</dbReference>
<dbReference type="VEuPathDB" id="FungiDB:MGL_1276"/>
<feature type="domain" description="Copper-fist" evidence="9">
    <location>
        <begin position="64"/>
        <end position="100"/>
    </location>
</feature>
<dbReference type="SMART" id="SM00412">
    <property type="entry name" value="Cu_FIST"/>
    <property type="match status" value="1"/>
</dbReference>
<dbReference type="GO" id="GO:0006878">
    <property type="term" value="P:intracellular copper ion homeostasis"/>
    <property type="evidence" value="ECO:0007669"/>
    <property type="project" value="TreeGrafter"/>
</dbReference>
<dbReference type="InterPro" id="IPR001083">
    <property type="entry name" value="Cu_fist_DNA-bd_dom"/>
</dbReference>
<keyword evidence="5" id="KW-0805">Transcription regulation</keyword>
<dbReference type="SUPFAM" id="SSF57879">
    <property type="entry name" value="Zinc domain conserved in yeast copper-regulated transcription factors"/>
    <property type="match status" value="1"/>
</dbReference>
<name>A8PX00_MALGO</name>
<dbReference type="PANTHER" id="PTHR28088:SF5">
    <property type="entry name" value="TRANSCRIPTIONAL ACTIVATOR HAA1-RELATED"/>
    <property type="match status" value="1"/>
</dbReference>
<evidence type="ECO:0000256" key="7">
    <source>
        <dbReference type="ARBA" id="ARBA00023242"/>
    </source>
</evidence>
<accession>A8PX00</accession>
<evidence type="ECO:0000313" key="10">
    <source>
        <dbReference type="EMBL" id="EDP44794.1"/>
    </source>
</evidence>
<gene>
    <name evidence="10" type="ORF">MGL_1276</name>
</gene>
<protein>
    <recommendedName>
        <fullName evidence="9">Copper-fist domain-containing protein</fullName>
    </recommendedName>
</protein>
<dbReference type="InParanoid" id="A8PX00"/>
<dbReference type="PANTHER" id="PTHR28088">
    <property type="entry name" value="TRANSCRIPTIONAL ACTIVATOR HAA1-RELATED"/>
    <property type="match status" value="1"/>
</dbReference>
<evidence type="ECO:0000259" key="9">
    <source>
        <dbReference type="PROSITE" id="PS50073"/>
    </source>
</evidence>
<dbReference type="GO" id="GO:0005634">
    <property type="term" value="C:nucleus"/>
    <property type="evidence" value="ECO:0007669"/>
    <property type="project" value="UniProtKB-SubCell"/>
</dbReference>
<dbReference type="GO" id="GO:0000981">
    <property type="term" value="F:DNA-binding transcription factor activity, RNA polymerase II-specific"/>
    <property type="evidence" value="ECO:0007669"/>
    <property type="project" value="TreeGrafter"/>
</dbReference>
<dbReference type="PROSITE" id="PS50073">
    <property type="entry name" value="COPPER_FIST_2"/>
    <property type="match status" value="1"/>
</dbReference>
<evidence type="ECO:0000256" key="6">
    <source>
        <dbReference type="ARBA" id="ARBA00023163"/>
    </source>
</evidence>
<dbReference type="Pfam" id="PF00649">
    <property type="entry name" value="Copper-fist"/>
    <property type="match status" value="1"/>
</dbReference>
<dbReference type="GO" id="GO:0045944">
    <property type="term" value="P:positive regulation of transcription by RNA polymerase II"/>
    <property type="evidence" value="ECO:0007669"/>
    <property type="project" value="TreeGrafter"/>
</dbReference>
<comment type="caution">
    <text evidence="10">The sequence shown here is derived from an EMBL/GenBank/DDBJ whole genome shotgun (WGS) entry which is preliminary data.</text>
</comment>
<dbReference type="InterPro" id="IPR036395">
    <property type="entry name" value="Cu_fist_DNA-bd_dom_sf"/>
</dbReference>
<evidence type="ECO:0000256" key="8">
    <source>
        <dbReference type="SAM" id="MobiDB-lite"/>
    </source>
</evidence>
<dbReference type="SMART" id="SM01090">
    <property type="entry name" value="Copper-fist"/>
    <property type="match status" value="1"/>
</dbReference>
<dbReference type="EMBL" id="AAYY01000003">
    <property type="protein sequence ID" value="EDP44794.1"/>
    <property type="molecule type" value="Genomic_DNA"/>
</dbReference>
<dbReference type="Gene3D" id="3.90.430.10">
    <property type="entry name" value="Copper fist DNA-binding domain"/>
    <property type="match status" value="1"/>
</dbReference>
<dbReference type="RefSeq" id="XP_001732008.1">
    <property type="nucleotide sequence ID" value="XM_001731956.1"/>
</dbReference>
<evidence type="ECO:0000256" key="3">
    <source>
        <dbReference type="ARBA" id="ARBA00022833"/>
    </source>
</evidence>
<dbReference type="GO" id="GO:0006879">
    <property type="term" value="P:intracellular iron ion homeostasis"/>
    <property type="evidence" value="ECO:0007669"/>
    <property type="project" value="TreeGrafter"/>
</dbReference>
<evidence type="ECO:0000256" key="5">
    <source>
        <dbReference type="ARBA" id="ARBA00023015"/>
    </source>
</evidence>
<dbReference type="GO" id="GO:0005507">
    <property type="term" value="F:copper ion binding"/>
    <property type="evidence" value="ECO:0007669"/>
    <property type="project" value="InterPro"/>
</dbReference>
<dbReference type="InterPro" id="IPR051763">
    <property type="entry name" value="Copper_Homeo_Regul"/>
</dbReference>
<keyword evidence="11" id="KW-1185">Reference proteome</keyword>
<reference evidence="10 11" key="1">
    <citation type="journal article" date="2007" name="Proc. Natl. Acad. Sci. U.S.A.">
        <title>Dandruff-associated Malassezia genomes reveal convergent and divergent virulence traits shared with plant and human fungal pathogens.</title>
        <authorList>
            <person name="Xu J."/>
            <person name="Saunders C.W."/>
            <person name="Hu P."/>
            <person name="Grant R.A."/>
            <person name="Boekhout T."/>
            <person name="Kuramae E.E."/>
            <person name="Kronstad J.W."/>
            <person name="Deangelis Y.M."/>
            <person name="Reeder N.L."/>
            <person name="Johnstone K.R."/>
            <person name="Leland M."/>
            <person name="Fieno A.M."/>
            <person name="Begley W.M."/>
            <person name="Sun Y."/>
            <person name="Lacey M.P."/>
            <person name="Chaudhary T."/>
            <person name="Keough T."/>
            <person name="Chu L."/>
            <person name="Sears R."/>
            <person name="Yuan B."/>
            <person name="Dawson T.L.Jr."/>
        </authorList>
    </citation>
    <scope>NUCLEOTIDE SEQUENCE [LARGE SCALE GENOMIC DNA]</scope>
    <source>
        <strain evidence="11">ATCC MYA-4612 / CBS 7966</strain>
    </source>
</reference>
<keyword evidence="2" id="KW-0479">Metal-binding</keyword>
<dbReference type="GO" id="GO:0000978">
    <property type="term" value="F:RNA polymerase II cis-regulatory region sequence-specific DNA binding"/>
    <property type="evidence" value="ECO:0007669"/>
    <property type="project" value="TreeGrafter"/>
</dbReference>
<evidence type="ECO:0000256" key="1">
    <source>
        <dbReference type="ARBA" id="ARBA00004123"/>
    </source>
</evidence>